<organism evidence="3">
    <name type="scientific">uncultured Rubrobacteraceae bacterium</name>
    <dbReference type="NCBI Taxonomy" id="349277"/>
    <lineage>
        <taxon>Bacteria</taxon>
        <taxon>Bacillati</taxon>
        <taxon>Actinomycetota</taxon>
        <taxon>Rubrobacteria</taxon>
        <taxon>Rubrobacterales</taxon>
        <taxon>Rubrobacteraceae</taxon>
        <taxon>environmental samples</taxon>
    </lineage>
</organism>
<dbReference type="AlphaFoldDB" id="A0A6J4QL05"/>
<feature type="region of interest" description="Disordered" evidence="1">
    <location>
        <begin position="90"/>
        <end position="110"/>
    </location>
</feature>
<evidence type="ECO:0000256" key="1">
    <source>
        <dbReference type="SAM" id="MobiDB-lite"/>
    </source>
</evidence>
<protein>
    <submittedName>
        <fullName evidence="3">Uncharacterized protein</fullName>
    </submittedName>
</protein>
<accession>A0A6J4QL05</accession>
<reference evidence="3" key="1">
    <citation type="submission" date="2020-02" db="EMBL/GenBank/DDBJ databases">
        <authorList>
            <person name="Meier V. D."/>
        </authorList>
    </citation>
    <scope>NUCLEOTIDE SEQUENCE</scope>
    <source>
        <strain evidence="3">AVDCRST_MAG82</strain>
    </source>
</reference>
<dbReference type="EMBL" id="CADCVA010000411">
    <property type="protein sequence ID" value="CAA9446648.1"/>
    <property type="molecule type" value="Genomic_DNA"/>
</dbReference>
<keyword evidence="2" id="KW-1133">Transmembrane helix</keyword>
<proteinExistence type="predicted"/>
<name>A0A6J4QL05_9ACTN</name>
<keyword evidence="2" id="KW-0472">Membrane</keyword>
<gene>
    <name evidence="3" type="ORF">AVDCRST_MAG82-3394</name>
</gene>
<evidence type="ECO:0000256" key="2">
    <source>
        <dbReference type="SAM" id="Phobius"/>
    </source>
</evidence>
<feature type="transmembrane region" description="Helical" evidence="2">
    <location>
        <begin position="12"/>
        <end position="35"/>
    </location>
</feature>
<sequence length="136" mass="14184">MKISVLMRWVGPAAIAGGVFMVLSDLSGLPITIPYLSTASPTGFDAVGSGLILVALTLLLVGMVGLYARGPAPNAARVIEYGEAYQEDVPRFEQPAPEEEPHEAAGEQAGTLAPRASRVGALVLGTGLVVFLLMRH</sequence>
<keyword evidence="2" id="KW-0812">Transmembrane</keyword>
<feature type="transmembrane region" description="Helical" evidence="2">
    <location>
        <begin position="47"/>
        <end position="68"/>
    </location>
</feature>
<evidence type="ECO:0000313" key="3">
    <source>
        <dbReference type="EMBL" id="CAA9446648.1"/>
    </source>
</evidence>